<dbReference type="EMBL" id="FZOU01000005">
    <property type="protein sequence ID" value="SNT22384.1"/>
    <property type="molecule type" value="Genomic_DNA"/>
</dbReference>
<reference evidence="1 2" key="1">
    <citation type="submission" date="2017-06" db="EMBL/GenBank/DDBJ databases">
        <authorList>
            <person name="Kim H.J."/>
            <person name="Triplett B.A."/>
        </authorList>
    </citation>
    <scope>NUCLEOTIDE SEQUENCE [LARGE SCALE GENOMIC DNA]</scope>
    <source>
        <strain evidence="1 2">DSM 18704</strain>
    </source>
</reference>
<gene>
    <name evidence="1" type="ORF">SAMN05421770_105258</name>
</gene>
<evidence type="ECO:0000313" key="1">
    <source>
        <dbReference type="EMBL" id="SNT22384.1"/>
    </source>
</evidence>
<proteinExistence type="predicted"/>
<dbReference type="OrthoDB" id="115567at2"/>
<sequence>MSLGHDDFKRDWKVEILRQPPLIAPARQFTWPLHIAGEEDALARGALRLLVRPASGGVFLATCALGFTDPAMPTAVYGSPNPGEICAVAGGYAYIAEVSTPERCMQIPMKPVAEVVPLPEHGLLLFVGFHTIAAWGKDGVAWTSGKLSWEGLKLTSISGDKLHGLGWNMLTDRDVPFELDLRTGEHSGGGFSK</sequence>
<keyword evidence="2" id="KW-1185">Reference proteome</keyword>
<protein>
    <submittedName>
        <fullName evidence="1">Uncharacterized protein</fullName>
    </submittedName>
</protein>
<dbReference type="AlphaFoldDB" id="A0A239KYP4"/>
<organism evidence="1 2">
    <name type="scientific">Granulicella rosea</name>
    <dbReference type="NCBI Taxonomy" id="474952"/>
    <lineage>
        <taxon>Bacteria</taxon>
        <taxon>Pseudomonadati</taxon>
        <taxon>Acidobacteriota</taxon>
        <taxon>Terriglobia</taxon>
        <taxon>Terriglobales</taxon>
        <taxon>Acidobacteriaceae</taxon>
        <taxon>Granulicella</taxon>
    </lineage>
</organism>
<name>A0A239KYP4_9BACT</name>
<dbReference type="RefSeq" id="WP_089409314.1">
    <property type="nucleotide sequence ID" value="NZ_FZOU01000005.1"/>
</dbReference>
<evidence type="ECO:0000313" key="2">
    <source>
        <dbReference type="Proteomes" id="UP000198356"/>
    </source>
</evidence>
<dbReference type="Proteomes" id="UP000198356">
    <property type="component" value="Unassembled WGS sequence"/>
</dbReference>
<accession>A0A239KYP4</accession>